<gene>
    <name evidence="3" type="ORF">M9Y10_006733</name>
</gene>
<evidence type="ECO:0000256" key="1">
    <source>
        <dbReference type="PROSITE-ProRule" id="PRU00235"/>
    </source>
</evidence>
<feature type="repeat" description="RCC1" evidence="1">
    <location>
        <begin position="249"/>
        <end position="301"/>
    </location>
</feature>
<keyword evidence="4" id="KW-1185">Reference proteome</keyword>
<dbReference type="EMBL" id="JAPFFF010000012">
    <property type="protein sequence ID" value="KAK8876519.1"/>
    <property type="molecule type" value="Genomic_DNA"/>
</dbReference>
<comment type="caution">
    <text evidence="3">The sequence shown here is derived from an EMBL/GenBank/DDBJ whole genome shotgun (WGS) entry which is preliminary data.</text>
</comment>
<feature type="coiled-coil region" evidence="2">
    <location>
        <begin position="389"/>
        <end position="437"/>
    </location>
</feature>
<dbReference type="InterPro" id="IPR028641">
    <property type="entry name" value="RCC2"/>
</dbReference>
<dbReference type="Pfam" id="PF13540">
    <property type="entry name" value="RCC1_2"/>
    <property type="match status" value="2"/>
</dbReference>
<dbReference type="SUPFAM" id="SSF50985">
    <property type="entry name" value="RCC1/BLIP-II"/>
    <property type="match status" value="1"/>
</dbReference>
<reference evidence="3 4" key="1">
    <citation type="submission" date="2024-04" db="EMBL/GenBank/DDBJ databases">
        <title>Tritrichomonas musculus Genome.</title>
        <authorList>
            <person name="Alves-Ferreira E."/>
            <person name="Grigg M."/>
            <person name="Lorenzi H."/>
            <person name="Galac M."/>
        </authorList>
    </citation>
    <scope>NUCLEOTIDE SEQUENCE [LARGE SCALE GENOMIC DNA]</scope>
    <source>
        <strain evidence="3 4">EAF2021</strain>
    </source>
</reference>
<dbReference type="PROSITE" id="PS50012">
    <property type="entry name" value="RCC1_3"/>
    <property type="match status" value="1"/>
</dbReference>
<dbReference type="Gene3D" id="2.130.10.30">
    <property type="entry name" value="Regulator of chromosome condensation 1/beta-lactamase-inhibitor protein II"/>
    <property type="match status" value="1"/>
</dbReference>
<evidence type="ECO:0000313" key="3">
    <source>
        <dbReference type="EMBL" id="KAK8876519.1"/>
    </source>
</evidence>
<organism evidence="3 4">
    <name type="scientific">Tritrichomonas musculus</name>
    <dbReference type="NCBI Taxonomy" id="1915356"/>
    <lineage>
        <taxon>Eukaryota</taxon>
        <taxon>Metamonada</taxon>
        <taxon>Parabasalia</taxon>
        <taxon>Tritrichomonadida</taxon>
        <taxon>Tritrichomonadidae</taxon>
        <taxon>Tritrichomonas</taxon>
    </lineage>
</organism>
<dbReference type="PANTHER" id="PTHR46207:SF1">
    <property type="entry name" value="PROTEIN RCC2"/>
    <property type="match status" value="1"/>
</dbReference>
<dbReference type="Proteomes" id="UP001470230">
    <property type="component" value="Unassembled WGS sequence"/>
</dbReference>
<name>A0ABR2JF64_9EUKA</name>
<dbReference type="InterPro" id="IPR000408">
    <property type="entry name" value="Reg_chr_condens"/>
</dbReference>
<dbReference type="PANTHER" id="PTHR46207">
    <property type="entry name" value="PROTEIN RCC2"/>
    <property type="match status" value="1"/>
</dbReference>
<accession>A0ABR2JF64</accession>
<protein>
    <submittedName>
        <fullName evidence="3">Uncharacterized protein</fullName>
    </submittedName>
</protein>
<proteinExistence type="predicted"/>
<evidence type="ECO:0000256" key="2">
    <source>
        <dbReference type="SAM" id="Coils"/>
    </source>
</evidence>
<dbReference type="InterPro" id="IPR009091">
    <property type="entry name" value="RCC1/BLIP-II"/>
</dbReference>
<sequence length="440" mass="48685">MLKIIGFHEHLHPGVGDQYNTNPCKPAPLNFTVDVHSIISFSLYSNHAVWITKDGQGYTIGDNRGFAIIGTLEEKEYPETTKFDFYDDDGKLCKLDSVVCGSCYTLYHVQPNEPEGDTRLAFVEWNRNKGKPLFLNLSGWNAIRLFGGRETAAAIDESGSIIVITEVVFDSPNESPPILFLPGKEKASCVACGRTFILALSISGRVSSCHLSSDGKIDSTFNLVKELEDVKCVQVSAMWDHYLAVSEDGRVFALGSNVSGQIGLGIEVHSVDEFTQIETLKKYKIKSAFAGYMHSLFITNDGRLLSCGRNSFGQLFMDDGPSKGVVYEPIETYLNKGVTFAIAGPGISAAFIDVQPPPNMPNMPLTENDYKSGGTVLSSRNNSSEEFDNATLKEELNKMKIKNVQLMEEIEKLKNELKIAHDNEEAQRKRILELEEKVGK</sequence>
<evidence type="ECO:0000313" key="4">
    <source>
        <dbReference type="Proteomes" id="UP001470230"/>
    </source>
</evidence>
<keyword evidence="2" id="KW-0175">Coiled coil</keyword>